<keyword evidence="5" id="KW-1185">Reference proteome</keyword>
<gene>
    <name evidence="4" type="ORF">Salat_0004300</name>
</gene>
<evidence type="ECO:0000313" key="5">
    <source>
        <dbReference type="Proteomes" id="UP001293254"/>
    </source>
</evidence>
<dbReference type="PROSITE" id="PS50089">
    <property type="entry name" value="ZF_RING_2"/>
    <property type="match status" value="1"/>
</dbReference>
<dbReference type="SUPFAM" id="SSF57850">
    <property type="entry name" value="RING/U-box"/>
    <property type="match status" value="1"/>
</dbReference>
<accession>A0AAE1YUT5</accession>
<dbReference type="InterPro" id="IPR001841">
    <property type="entry name" value="Znf_RING"/>
</dbReference>
<dbReference type="GO" id="GO:0008270">
    <property type="term" value="F:zinc ion binding"/>
    <property type="evidence" value="ECO:0007669"/>
    <property type="project" value="UniProtKB-KW"/>
</dbReference>
<dbReference type="EMBL" id="JACGWO010000001">
    <property type="protein sequence ID" value="KAK4436704.1"/>
    <property type="molecule type" value="Genomic_DNA"/>
</dbReference>
<organism evidence="4 5">
    <name type="scientific">Sesamum alatum</name>
    <dbReference type="NCBI Taxonomy" id="300844"/>
    <lineage>
        <taxon>Eukaryota</taxon>
        <taxon>Viridiplantae</taxon>
        <taxon>Streptophyta</taxon>
        <taxon>Embryophyta</taxon>
        <taxon>Tracheophyta</taxon>
        <taxon>Spermatophyta</taxon>
        <taxon>Magnoliopsida</taxon>
        <taxon>eudicotyledons</taxon>
        <taxon>Gunneridae</taxon>
        <taxon>Pentapetalae</taxon>
        <taxon>asterids</taxon>
        <taxon>lamiids</taxon>
        <taxon>Lamiales</taxon>
        <taxon>Pedaliaceae</taxon>
        <taxon>Sesamum</taxon>
    </lineage>
</organism>
<dbReference type="PANTHER" id="PTHR31150">
    <property type="entry name" value="EXPRESSED PROTEIN"/>
    <property type="match status" value="1"/>
</dbReference>
<comment type="caution">
    <text evidence="4">The sequence shown here is derived from an EMBL/GenBank/DDBJ whole genome shotgun (WGS) entry which is preliminary data.</text>
</comment>
<keyword evidence="1" id="KW-0863">Zinc-finger</keyword>
<dbReference type="PANTHER" id="PTHR31150:SF19">
    <property type="entry name" value="RING-TYPE DOMAIN-CONTAINING PROTEIN"/>
    <property type="match status" value="1"/>
</dbReference>
<feature type="region of interest" description="Disordered" evidence="2">
    <location>
        <begin position="1"/>
        <end position="32"/>
    </location>
</feature>
<dbReference type="Proteomes" id="UP001293254">
    <property type="component" value="Unassembled WGS sequence"/>
</dbReference>
<reference evidence="4" key="2">
    <citation type="journal article" date="2024" name="Plant">
        <title>Genomic evolution and insights into agronomic trait innovations of Sesamum species.</title>
        <authorList>
            <person name="Miao H."/>
            <person name="Wang L."/>
            <person name="Qu L."/>
            <person name="Liu H."/>
            <person name="Sun Y."/>
            <person name="Le M."/>
            <person name="Wang Q."/>
            <person name="Wei S."/>
            <person name="Zheng Y."/>
            <person name="Lin W."/>
            <person name="Duan Y."/>
            <person name="Cao H."/>
            <person name="Xiong S."/>
            <person name="Wang X."/>
            <person name="Wei L."/>
            <person name="Li C."/>
            <person name="Ma Q."/>
            <person name="Ju M."/>
            <person name="Zhao R."/>
            <person name="Li G."/>
            <person name="Mu C."/>
            <person name="Tian Q."/>
            <person name="Mei H."/>
            <person name="Zhang T."/>
            <person name="Gao T."/>
            <person name="Zhang H."/>
        </authorList>
    </citation>
    <scope>NUCLEOTIDE SEQUENCE</scope>
    <source>
        <strain evidence="4">3651</strain>
    </source>
</reference>
<evidence type="ECO:0000256" key="1">
    <source>
        <dbReference type="PROSITE-ProRule" id="PRU00175"/>
    </source>
</evidence>
<sequence length="731" mass="78171">MGYVNPPSVTAPEEEQDKLSVTTKPCGADGGGRTGGANSFGANIMNFPFISLGYTHLPPHDIQGDCRSYPECENGNNRLGGYMNLNCLNSKTDANLMSVRSDMAEFHRESATYLDSSVNELCHATDRNNAIESDSLTNTAVSSLDSHITEVQMKFMPQRCEATPGYPMKAHGAEAKKIKISGSRRSGKYSSSECSSSALPLVDNFPVTGNKNDLNIVPLPFSSPQKVDGKFLTLGIGGGTEIRSNSNFSSREIASKLEDAVSSQCNSSLVEQSPINPFSLAHLTGRAARIQTNTGGLSSSASNFAGRMSNTYGGGLIGDTSTRLNSIPFPGLQTPQATPQLNFSAKHDTFLFDSPPSSLPFRSTLISQPECVTLSQPEITKSTNFASQYISQQQEYCGRGSINACEPSRNYLSDRHRGSSISHAQLGKLIPLSKGGGTQSGAGISLPGSVQPVGRVISLAQGSRPEVPVIGSYPPSIQPVGHLHTSHNVGSVQAPGNSFFHKRTGFQVPRGSTFESAAAGPFPKRLGVQLNDFATGKGLPPVNLGAQVNPRRPSLPSGQNLRGVPAQLSKDFPRVDYSNGQVIPVAKLDVRPKVSPIVSRPSLKRQATENSPDARLGQRRKFFLRPIIHHSIAHQRQIMPAIPATAHIPPAPLHVKWQGLDAPLEPTGHKCLLCKRDLSFTAEGPVYQPAIPPAVAVLPCGHTFHDHCLQMITPEDQAKSPPCIPCAISET</sequence>
<keyword evidence="1" id="KW-0862">Zinc</keyword>
<protein>
    <recommendedName>
        <fullName evidence="3">RING-type domain-containing protein</fullName>
    </recommendedName>
</protein>
<reference evidence="4" key="1">
    <citation type="submission" date="2020-06" db="EMBL/GenBank/DDBJ databases">
        <authorList>
            <person name="Li T."/>
            <person name="Hu X."/>
            <person name="Zhang T."/>
            <person name="Song X."/>
            <person name="Zhang H."/>
            <person name="Dai N."/>
            <person name="Sheng W."/>
            <person name="Hou X."/>
            <person name="Wei L."/>
        </authorList>
    </citation>
    <scope>NUCLEOTIDE SEQUENCE</scope>
    <source>
        <strain evidence="4">3651</strain>
        <tissue evidence="4">Leaf</tissue>
    </source>
</reference>
<proteinExistence type="predicted"/>
<name>A0AAE1YUT5_9LAMI</name>
<feature type="domain" description="RING-type" evidence="3">
    <location>
        <begin position="671"/>
        <end position="726"/>
    </location>
</feature>
<dbReference type="AlphaFoldDB" id="A0AAE1YUT5"/>
<evidence type="ECO:0000256" key="2">
    <source>
        <dbReference type="SAM" id="MobiDB-lite"/>
    </source>
</evidence>
<evidence type="ECO:0000313" key="4">
    <source>
        <dbReference type="EMBL" id="KAK4436704.1"/>
    </source>
</evidence>
<evidence type="ECO:0000259" key="3">
    <source>
        <dbReference type="PROSITE" id="PS50089"/>
    </source>
</evidence>
<keyword evidence="1" id="KW-0479">Metal-binding</keyword>